<feature type="region of interest" description="Disordered" evidence="1">
    <location>
        <begin position="1651"/>
        <end position="1678"/>
    </location>
</feature>
<evidence type="ECO:0000313" key="2">
    <source>
        <dbReference type="EMBL" id="MVW59640.1"/>
    </source>
</evidence>
<dbReference type="Proteomes" id="UP000443353">
    <property type="component" value="Unassembled WGS sequence"/>
</dbReference>
<proteinExistence type="predicted"/>
<dbReference type="EMBL" id="WSES01000002">
    <property type="protein sequence ID" value="MVW59640.1"/>
    <property type="molecule type" value="Genomic_DNA"/>
</dbReference>
<sequence length="2364" mass="251338">MPAFPLSLLDLVSPYQLLGTTLGDWQAALGAIYVDHYEATGAAEGTTIRGVARFAVSARPVLDLPNARLTVTATAGGLHPQDDPTRRDPWIDIQDTQIAFELFVPRTGSPIIAAASGVPATTTDVFNVLDTLPIDMPVSDYPSAQFSLDMLLTTVVLRPPMLKGAKLRESDGLLERDPANTVVSFTLPKLRMQLAQDAAGVLAFNLLSLGASSLDDGSDLGTAELITMTPPYAFIGDSNVVGFGFRSAVLDLSNGYTPPEVLAQFGYDENWTGLYLPIVRLFVAPHGMNDIAVSAGASNLLIGLGNTPGITGDFDVAVINQGAPIGVSARFYGPGNQPIGITRTGDTATAMLPQRTRMVVDASGQRPPYTFTAALDGSPLAPSAPSMPNVFDVDLGGDGAGSIVVGAASGGGTPAQLTIAAGPKTGGTKPGTPIVAEAQFDTDSITRDGTPVGAPPFRLKARNNSSITITLDPPNPATTWKVRKPPAAPAQDYPAGEECTIELAENESADVEATTPAVGAGPETVSAYFRFDRPTNNQLPEHDPTTGIDYVAGLPGTVGPTPTADVTRPANSSTGPAATDAPESPFTGSPVGSSYAARLDRVPAGSTIEITGWASNEDDPNDVDYNFLLSRRRAEAFAHIIRAAAPGKNFHFTLLGRGPVGSSDLDTRRTNWRADAKLPAAPLSGTVTKGTVSRGATKVPQIPVTTPDPAPTQPTPPSWFRALGAKVRIVRDEFVAVEVFGEFDINTPSEQFIQQNGGDPGMEPVLRGMGSNPMDGVIKARIVFQIDNATGDWSALAYLGADPADKDGLVMTGQLPGQPLLAEGNFGRNLLGMTALFAPLLDAAAPANPASGDMVPAVLAIGGVALATGLAQAGYFNVERVVLWGGEIAVRKRANGTEVAILGDIETAVSANVEIGGITLLTIPRKSPLSVRYKAIGMRFGNTPGERDFQFRPVFDSSRGYSIDLTSGGGITVPDPLGQFIKILGARVARTNPLSFEFDLGLNADLGVVTFDRARVRLKFAEEGGVAGVELTAFGAGVNIPGVLVGKGSFELGEEVGGAIDLQLVPIDTRVRAVLKVTHVEGRTGVFVALELELPVAIPLGGSGLGIYGFLGMFAMHYARDEDGLTGPTIALDWLKNRADGNPTNPDAWKGNPDHWAFGVGATIGTMGSSVVFNLKGVFMLELPGPRILLMMKARLLQPMPALKDKNAEGNLLAVIDLDAGRGTLTIGIVADYTIDPLIKIRVPIEAFFNLKKGEDWHLYLGQRSDPVQCTILSVIDASGYLMLSGNGLPAYPDAGLPQVYGFAIGTGLRAAFTWGSVPARLYLRIGAGFDAVLGFDPFRLAGRLYVRGELVLFILSISAYAELDVDVGENVLPDGRRERISKIDGEICGEVDLFFFTIKGCVDFHLGATNVPKLPAPPLVRDLKLVSRSPALVLGTGTDRPVDGAIGTATEGSVTDKTPVVPIDAIPVLMLSVPPVDYGLTVFGSAPLNHPGAAENGWQQQGKNWVRYAITKVELAGPVGDGDKPSVWWTLKNPIDPASAQLEVQLALLAWTPNATPKAFTRSEYQEETIRERWGTVCHKAAPATSVLWTFRYEQLGPSKDGWIVDGEAWPDPPDTVRSRAPVTTLEVTECWRCGIDLVDRKRGIDPAFVTGTPAPCPRDTKPTPQPVPGTVDPTTGAPRRAVRAQVAQVAGIKRIDALPATRLTWSATAARLQAGQPLSRAELATSAVHLAAAATSPTEPQRCEAKVLASPLNDDGRVIALGNPADEKTVKQAWKALGFRPPELFNGIVLHSGEIAAGRLLLFVLSTLVRKENVLVRQRAKDGTLLAEQAVTLADVVPTKPVPAEWMSSAGPWRDDVQLAAGYLAALGGTTSTQGNKAYLPVVVEIKGADKVHTIEIGQSMRDPIRPEEQRLLMRPYYLAVAEFMHAEEIARHDWDETTTTRNHGAVEAALSDDACGHALLAPDTAYQVKVEWTVQTSDQDTRPTAAETDDIDATTESRVYHFRTDDDAPKTLDPWVLTTLPEEGESHVLGQEPLSFVFATNDVSQLYAAYGKKLQVRIKAASFRRPVSTPAVPHPFPINADTLHDVKGGVLSPWEESVREVLLEDGGKPCVDFEAEVVRHSKVTVPIPLDPYTDYVVDIEAVDAGAPENTVGDRVLRRSFSTSAYGTLGEFANTFLGTRPEHRYVEPGRIATLSSTFASHAPQGSELDEAMITAGLGPMGTPAAPRVVALWEQPDPALPPQPVAVIVDSPEPLHRTRLVPTKVTDPVPSAPERYEMLPVTWLQLAQMPGAPDVIQRVIPAPGGQRAIVILKPGSRGADGLALGLKRERFADKPYLFDAAWPADPVKITYVSLLSAPWEEQA</sequence>
<evidence type="ECO:0000256" key="1">
    <source>
        <dbReference type="SAM" id="MobiDB-lite"/>
    </source>
</evidence>
<reference evidence="2 3" key="1">
    <citation type="submission" date="2019-12" db="EMBL/GenBank/DDBJ databases">
        <authorList>
            <person name="Li C."/>
            <person name="Zhao J."/>
        </authorList>
    </citation>
    <scope>NUCLEOTIDE SEQUENCE [LARGE SCALE GENOMIC DNA]</scope>
    <source>
        <strain evidence="2 3">NEAU-DD11</strain>
    </source>
</reference>
<organism evidence="2 3">
    <name type="scientific">Massilia cellulosiltytica</name>
    <dbReference type="NCBI Taxonomy" id="2683234"/>
    <lineage>
        <taxon>Bacteria</taxon>
        <taxon>Pseudomonadati</taxon>
        <taxon>Pseudomonadota</taxon>
        <taxon>Betaproteobacteria</taxon>
        <taxon>Burkholderiales</taxon>
        <taxon>Oxalobacteraceae</taxon>
        <taxon>Telluria group</taxon>
        <taxon>Massilia</taxon>
    </lineage>
</organism>
<comment type="caution">
    <text evidence="2">The sequence shown here is derived from an EMBL/GenBank/DDBJ whole genome shotgun (WGS) entry which is preliminary data.</text>
</comment>
<feature type="region of interest" description="Disordered" evidence="1">
    <location>
        <begin position="558"/>
        <end position="592"/>
    </location>
</feature>
<evidence type="ECO:0000313" key="3">
    <source>
        <dbReference type="Proteomes" id="UP000443353"/>
    </source>
</evidence>
<name>A0A7X3FX35_9BURK</name>
<keyword evidence="3" id="KW-1185">Reference proteome</keyword>
<dbReference type="RefSeq" id="WP_160407798.1">
    <property type="nucleotide sequence ID" value="NZ_WSES01000002.1"/>
</dbReference>
<gene>
    <name evidence="2" type="ORF">GPY61_06830</name>
</gene>
<accession>A0A7X3FX35</accession>
<protein>
    <submittedName>
        <fullName evidence="2">Uncharacterized protein</fullName>
    </submittedName>
</protein>